<organism evidence="3 4">
    <name type="scientific">Desulfomonile tiedjei (strain ATCC 49306 / DSM 6799 / DCB-1)</name>
    <dbReference type="NCBI Taxonomy" id="706587"/>
    <lineage>
        <taxon>Bacteria</taxon>
        <taxon>Pseudomonadati</taxon>
        <taxon>Thermodesulfobacteriota</taxon>
        <taxon>Desulfomonilia</taxon>
        <taxon>Desulfomonilales</taxon>
        <taxon>Desulfomonilaceae</taxon>
        <taxon>Desulfomonile</taxon>
    </lineage>
</organism>
<keyword evidence="4" id="KW-1185">Reference proteome</keyword>
<dbReference type="HOGENOM" id="CLU_421362_0_0_7"/>
<evidence type="ECO:0000313" key="3">
    <source>
        <dbReference type="EMBL" id="AFM25545.1"/>
    </source>
</evidence>
<dbReference type="KEGG" id="dti:Desti_2876"/>
<keyword evidence="2" id="KW-0732">Signal</keyword>
<feature type="signal peptide" evidence="2">
    <location>
        <begin position="1"/>
        <end position="39"/>
    </location>
</feature>
<dbReference type="eggNOG" id="COG4995">
    <property type="taxonomic scope" value="Bacteria"/>
</dbReference>
<evidence type="ECO:0000256" key="1">
    <source>
        <dbReference type="SAM" id="MobiDB-lite"/>
    </source>
</evidence>
<reference evidence="4" key="1">
    <citation type="submission" date="2012-06" db="EMBL/GenBank/DDBJ databases">
        <title>Complete sequence of chromosome of Desulfomonile tiedjei DSM 6799.</title>
        <authorList>
            <person name="Lucas S."/>
            <person name="Copeland A."/>
            <person name="Lapidus A."/>
            <person name="Glavina del Rio T."/>
            <person name="Dalin E."/>
            <person name="Tice H."/>
            <person name="Bruce D."/>
            <person name="Goodwin L."/>
            <person name="Pitluck S."/>
            <person name="Peters L."/>
            <person name="Ovchinnikova G."/>
            <person name="Zeytun A."/>
            <person name="Lu M."/>
            <person name="Kyrpides N."/>
            <person name="Mavromatis K."/>
            <person name="Ivanova N."/>
            <person name="Brettin T."/>
            <person name="Detter J.C."/>
            <person name="Han C."/>
            <person name="Larimer F."/>
            <person name="Land M."/>
            <person name="Hauser L."/>
            <person name="Markowitz V."/>
            <person name="Cheng J.-F."/>
            <person name="Hugenholtz P."/>
            <person name="Woyke T."/>
            <person name="Wu D."/>
            <person name="Spring S."/>
            <person name="Schroeder M."/>
            <person name="Brambilla E."/>
            <person name="Klenk H.-P."/>
            <person name="Eisen J.A."/>
        </authorList>
    </citation>
    <scope>NUCLEOTIDE SEQUENCE [LARGE SCALE GENOMIC DNA]</scope>
    <source>
        <strain evidence="4">ATCC 49306 / DSM 6799 / DCB-1</strain>
    </source>
</reference>
<protein>
    <submittedName>
        <fullName evidence="3">Uncharacterized protein</fullName>
    </submittedName>
</protein>
<evidence type="ECO:0000256" key="2">
    <source>
        <dbReference type="SAM" id="SignalP"/>
    </source>
</evidence>
<dbReference type="AlphaFoldDB" id="I4C7K4"/>
<feature type="region of interest" description="Disordered" evidence="1">
    <location>
        <begin position="41"/>
        <end position="65"/>
    </location>
</feature>
<dbReference type="RefSeq" id="WP_014810683.1">
    <property type="nucleotide sequence ID" value="NC_018025.1"/>
</dbReference>
<accession>I4C7K4</accession>
<evidence type="ECO:0000313" key="4">
    <source>
        <dbReference type="Proteomes" id="UP000006055"/>
    </source>
</evidence>
<dbReference type="Proteomes" id="UP000006055">
    <property type="component" value="Chromosome"/>
</dbReference>
<proteinExistence type="predicted"/>
<dbReference type="EMBL" id="CP003360">
    <property type="protein sequence ID" value="AFM25545.1"/>
    <property type="molecule type" value="Genomic_DNA"/>
</dbReference>
<name>I4C7K4_DESTA</name>
<dbReference type="OrthoDB" id="9771112at2"/>
<feature type="compositionally biased region" description="Polar residues" evidence="1">
    <location>
        <begin position="46"/>
        <end position="62"/>
    </location>
</feature>
<sequence>MQVEKTKARNSFDSVVRFTLMGLCCLALLLSASTVTSLAEDEAGQTEDSVSQSEPTPDGQSDSSRKYQWLFRQKTPELPAAEPETSTLLEPLDREIKLARKLYLSGETENAILKYRNAVDQFESILEDIPPGHGLLAEMEQRFVIFDELATKVLGPVHVDPKEELSGGIFHVLERRRTCRRNLTLKKAGPIRYFDAANSLLTDEADILRKIIQLKAEGPSHANRQAEAALRTALADTRKKLLKGTPHYSALRTGNHVSLAELCKDILRKHEMILDFSLFSDRIVVGVITTDRAIYYQVAANRAEIDKGVFHLQEKLKEFNLGSRATFMGHAWKEAGRRIYRNLLGRIPRLPSDKTTVFVIPDRSLWYLPFSVMLDSEDRPFGSDRLISLLASADVLKLTRTSPGAQPAGFNGELLLFESIPWIAEEEVKEPVGASGRKKPAVQKMSEEQRIEHLVLSNPVYPKASEIVILIQRMFAKFDVWVGPTATMDRFREYKDRGDDVAILAVPAAMTDGVVPDRQPCFFFSPDSKGRRQFAAKELFNLPLGSRLLIVPVSWFDVPDKESALGEGPLLFATAIHYAGIRMGMINYSDPNWGSDEPFLSSILKNAAQKVPVTQVFGSYTREIPAGLDASFSGKPPAWTGWILMGDPGL</sequence>
<feature type="chain" id="PRO_5003687032" evidence="2">
    <location>
        <begin position="40"/>
        <end position="650"/>
    </location>
</feature>
<dbReference type="STRING" id="706587.Desti_2876"/>
<gene>
    <name evidence="3" type="ordered locus">Desti_2876</name>
</gene>